<dbReference type="Pfam" id="PF03094">
    <property type="entry name" value="Mlo"/>
    <property type="match status" value="1"/>
</dbReference>
<dbReference type="PANTHER" id="PTHR31942:SF53">
    <property type="entry name" value="MLO-LIKE PROTEIN 5-RELATED"/>
    <property type="match status" value="1"/>
</dbReference>
<feature type="coiled-coil region" evidence="8">
    <location>
        <begin position="149"/>
        <end position="176"/>
    </location>
</feature>
<keyword evidence="10" id="KW-1185">Reference proteome</keyword>
<keyword evidence="5" id="KW-1133">Transmembrane helix</keyword>
<evidence type="ECO:0000256" key="5">
    <source>
        <dbReference type="ARBA" id="ARBA00022989"/>
    </source>
</evidence>
<keyword evidence="8" id="KW-0175">Coiled coil</keyword>
<keyword evidence="6" id="KW-0472">Membrane</keyword>
<dbReference type="GO" id="GO:0016020">
    <property type="term" value="C:membrane"/>
    <property type="evidence" value="ECO:0007669"/>
    <property type="project" value="UniProtKB-SubCell"/>
</dbReference>
<evidence type="ECO:0000256" key="3">
    <source>
        <dbReference type="ARBA" id="ARBA00022692"/>
    </source>
</evidence>
<organism evidence="9 10">
    <name type="scientific">Hibiscus syriacus</name>
    <name type="common">Rose of Sharon</name>
    <dbReference type="NCBI Taxonomy" id="106335"/>
    <lineage>
        <taxon>Eukaryota</taxon>
        <taxon>Viridiplantae</taxon>
        <taxon>Streptophyta</taxon>
        <taxon>Embryophyta</taxon>
        <taxon>Tracheophyta</taxon>
        <taxon>Spermatophyta</taxon>
        <taxon>Magnoliopsida</taxon>
        <taxon>eudicotyledons</taxon>
        <taxon>Gunneridae</taxon>
        <taxon>Pentapetalae</taxon>
        <taxon>rosids</taxon>
        <taxon>malvids</taxon>
        <taxon>Malvales</taxon>
        <taxon>Malvaceae</taxon>
        <taxon>Malvoideae</taxon>
        <taxon>Hibiscus</taxon>
    </lineage>
</organism>
<accession>A0A6A3C9Y9</accession>
<dbReference type="AlphaFoldDB" id="A0A6A3C9Y9"/>
<reference evidence="9" key="1">
    <citation type="submission" date="2019-09" db="EMBL/GenBank/DDBJ databases">
        <title>Draft genome information of white flower Hibiscus syriacus.</title>
        <authorList>
            <person name="Kim Y.-M."/>
        </authorList>
    </citation>
    <scope>NUCLEOTIDE SEQUENCE [LARGE SCALE GENOMIC DNA]</scope>
    <source>
        <strain evidence="9">YM2019G1</strain>
    </source>
</reference>
<evidence type="ECO:0000256" key="4">
    <source>
        <dbReference type="ARBA" id="ARBA00022821"/>
    </source>
</evidence>
<keyword evidence="3" id="KW-0812">Transmembrane</keyword>
<name>A0A6A3C9Y9_HIBSY</name>
<dbReference type="PANTHER" id="PTHR31942">
    <property type="entry name" value="MLO-LIKE PROTEIN 1"/>
    <property type="match status" value="1"/>
</dbReference>
<evidence type="ECO:0000256" key="2">
    <source>
        <dbReference type="ARBA" id="ARBA00006574"/>
    </source>
</evidence>
<gene>
    <name evidence="9" type="ORF">F3Y22_tig00008468pilonHSYRG00004</name>
</gene>
<dbReference type="Proteomes" id="UP000436088">
    <property type="component" value="Unassembled WGS sequence"/>
</dbReference>
<evidence type="ECO:0000256" key="6">
    <source>
        <dbReference type="ARBA" id="ARBA00023136"/>
    </source>
</evidence>
<dbReference type="InterPro" id="IPR004326">
    <property type="entry name" value="Mlo"/>
</dbReference>
<keyword evidence="7" id="KW-0568">Pathogenesis-related protein</keyword>
<evidence type="ECO:0000313" key="10">
    <source>
        <dbReference type="Proteomes" id="UP000436088"/>
    </source>
</evidence>
<evidence type="ECO:0000313" key="9">
    <source>
        <dbReference type="EMBL" id="KAE8725556.1"/>
    </source>
</evidence>
<proteinExistence type="inferred from homology"/>
<evidence type="ECO:0000256" key="1">
    <source>
        <dbReference type="ARBA" id="ARBA00004141"/>
    </source>
</evidence>
<keyword evidence="4" id="KW-0611">Plant defense</keyword>
<protein>
    <submittedName>
        <fullName evidence="9">Uncharacterized protein</fullName>
    </submittedName>
</protein>
<comment type="caution">
    <text evidence="9">The sequence shown here is derived from an EMBL/GenBank/DDBJ whole genome shotgun (WGS) entry which is preliminary data.</text>
</comment>
<comment type="similarity">
    <text evidence="2">Belongs to the MLO family.</text>
</comment>
<sequence>MYQSWAFEDSCPECTLSLANEYRWTHVIFESDSTLIVNKMSQPEEDLSTLSYHLREARRKLNADLHYKVFEHKKKEALVEALEKVKGELMVLGFISLLLTFGQCYISRICIPEEVEDKMLFCPKKYGHGDARGDCHGIGHGHDDDHADHKEAARAVAEAEKEVVASLREAAATQREAAYQQRCEEFKKRLNDMMLMIQKTQPHNPPS</sequence>
<evidence type="ECO:0000256" key="8">
    <source>
        <dbReference type="SAM" id="Coils"/>
    </source>
</evidence>
<comment type="subcellular location">
    <subcellularLocation>
        <location evidence="1">Membrane</location>
        <topology evidence="1">Multi-pass membrane protein</topology>
    </subcellularLocation>
</comment>
<evidence type="ECO:0000256" key="7">
    <source>
        <dbReference type="ARBA" id="ARBA00023265"/>
    </source>
</evidence>
<dbReference type="GO" id="GO:0006952">
    <property type="term" value="P:defense response"/>
    <property type="evidence" value="ECO:0007669"/>
    <property type="project" value="UniProtKB-KW"/>
</dbReference>
<dbReference type="EMBL" id="VEPZ02000413">
    <property type="protein sequence ID" value="KAE8725556.1"/>
    <property type="molecule type" value="Genomic_DNA"/>
</dbReference>